<sequence>MKGSVFPSRGRRSSRRVFCSETIHELEKKIQDQSYIEGAIQRLALILSKRLLSMRGIECD</sequence>
<evidence type="ECO:0000313" key="1">
    <source>
        <dbReference type="EMBL" id="AEZ60186.1"/>
    </source>
</evidence>
<evidence type="ECO:0000313" key="2">
    <source>
        <dbReference type="Proteomes" id="UP000008192"/>
    </source>
</evidence>
<dbReference type="AlphaFoldDB" id="A0AAU8PIF0"/>
<protein>
    <submittedName>
        <fullName evidence="1">Uncharacterized protein</fullName>
    </submittedName>
</protein>
<dbReference type="RefSeq" id="WP_013945483.1">
    <property type="nucleotide sequence ID" value="NC_016843.1"/>
</dbReference>
<proteinExistence type="predicted"/>
<dbReference type="GeneID" id="93876664"/>
<reference evidence="2" key="1">
    <citation type="journal article" date="2012" name="PLoS Negl. Trop. Dis.">
        <title>Whole genome sequences of three Treponema pallidum ssp. pertenue strains: yaws and syphilis treponemes differ in less than 0.2% of the genome sequence.</title>
        <authorList>
            <person name="Cejkova D."/>
            <person name="Zobanikova M."/>
            <person name="Chen L."/>
            <person name="Pospisilova P."/>
            <person name="Strouhal M."/>
            <person name="Qin X."/>
            <person name="Mikalova L."/>
            <person name="Norris S.J."/>
            <person name="Muzny D.M."/>
            <person name="Gibbs R.A."/>
            <person name="Fulton L.L."/>
            <person name="Sodergren E."/>
            <person name="Weinstock G.M."/>
            <person name="Smajs D."/>
        </authorList>
    </citation>
    <scope>NUCLEOTIDE SEQUENCE [LARGE SCALE GENOMIC DNA]</scope>
    <source>
        <strain evidence="2">Gauthier</strain>
    </source>
</reference>
<dbReference type="EMBL" id="CP002376">
    <property type="protein sequence ID" value="AEZ60186.1"/>
    <property type="molecule type" value="Genomic_DNA"/>
</dbReference>
<dbReference type="KEGG" id="tpg:TPEGAU_0913a"/>
<organism evidence="1 2">
    <name type="scientific">Treponema pallidum subsp. pertenue (strain Gauthier)</name>
    <dbReference type="NCBI Taxonomy" id="491080"/>
    <lineage>
        <taxon>Bacteria</taxon>
        <taxon>Pseudomonadati</taxon>
        <taxon>Spirochaetota</taxon>
        <taxon>Spirochaetia</taxon>
        <taxon>Spirochaetales</taxon>
        <taxon>Treponemataceae</taxon>
        <taxon>Treponema</taxon>
    </lineage>
</organism>
<gene>
    <name evidence="1" type="ordered locus">TPEGAU_0913a</name>
</gene>
<name>A0AAU8PIF0_TREPG</name>
<accession>A0AAU8PIF0</accession>
<dbReference type="Proteomes" id="UP000008192">
    <property type="component" value="Chromosome"/>
</dbReference>